<feature type="domain" description="Carrier" evidence="5">
    <location>
        <begin position="116"/>
        <end position="191"/>
    </location>
</feature>
<comment type="cofactor">
    <cofactor evidence="1">
        <name>pantetheine 4'-phosphate</name>
        <dbReference type="ChEBI" id="CHEBI:47942"/>
    </cofactor>
</comment>
<protein>
    <submittedName>
        <fullName evidence="6">Putative non-ribosomal peptide synthetase</fullName>
    </submittedName>
</protein>
<dbReference type="PROSITE" id="PS50075">
    <property type="entry name" value="CARRIER"/>
    <property type="match status" value="2"/>
</dbReference>
<dbReference type="InterPro" id="IPR000873">
    <property type="entry name" value="AMP-dep_synth/lig_dom"/>
</dbReference>
<feature type="domain" description="Carrier" evidence="5">
    <location>
        <begin position="1159"/>
        <end position="1234"/>
    </location>
</feature>
<dbReference type="SUPFAM" id="SSF47336">
    <property type="entry name" value="ACP-like"/>
    <property type="match status" value="2"/>
</dbReference>
<organism evidence="6">
    <name type="scientific">uncultured bacterium RM35</name>
    <dbReference type="NCBI Taxonomy" id="672207"/>
    <lineage>
        <taxon>Bacteria</taxon>
        <taxon>environmental samples</taxon>
    </lineage>
</organism>
<dbReference type="GO" id="GO:0005737">
    <property type="term" value="C:cytoplasm"/>
    <property type="evidence" value="ECO:0007669"/>
    <property type="project" value="TreeGrafter"/>
</dbReference>
<dbReference type="Pfam" id="PF13193">
    <property type="entry name" value="AMP-binding_C"/>
    <property type="match status" value="1"/>
</dbReference>
<dbReference type="PANTHER" id="PTHR45527:SF1">
    <property type="entry name" value="FATTY ACID SYNTHASE"/>
    <property type="match status" value="1"/>
</dbReference>
<reference evidence="6" key="1">
    <citation type="journal article" date="2010" name="Appl. Environ. Microbiol.">
        <title>Expanding small-molecule functional metagenomics through parallel screening of broad-host-range cosmid environmental DNA libraries in diverse proteobacteria.</title>
        <authorList>
            <person name="Craig J.W."/>
            <person name="Chang F.Y."/>
            <person name="Kim J.H."/>
            <person name="Obiajulu S.C."/>
            <person name="Brady S.F."/>
        </authorList>
    </citation>
    <scope>NUCLEOTIDE SEQUENCE</scope>
</reference>
<dbReference type="PROSITE" id="PS00455">
    <property type="entry name" value="AMP_BINDING"/>
    <property type="match status" value="1"/>
</dbReference>
<dbReference type="Gene3D" id="3.30.559.30">
    <property type="entry name" value="Nonribosomal peptide synthetase, condensation domain"/>
    <property type="match status" value="1"/>
</dbReference>
<feature type="region of interest" description="Disordered" evidence="4">
    <location>
        <begin position="94"/>
        <end position="113"/>
    </location>
</feature>
<dbReference type="EMBL" id="GQ869385">
    <property type="protein sequence ID" value="ACX33963.1"/>
    <property type="molecule type" value="Genomic_DNA"/>
</dbReference>
<evidence type="ECO:0000256" key="4">
    <source>
        <dbReference type="SAM" id="MobiDB-lite"/>
    </source>
</evidence>
<evidence type="ECO:0000256" key="3">
    <source>
        <dbReference type="ARBA" id="ARBA00022553"/>
    </source>
</evidence>
<keyword evidence="3" id="KW-0597">Phosphoprotein</keyword>
<dbReference type="InterPro" id="IPR001031">
    <property type="entry name" value="Thioesterase"/>
</dbReference>
<dbReference type="InterPro" id="IPR020806">
    <property type="entry name" value="PKS_PP-bd"/>
</dbReference>
<dbReference type="SMART" id="SM00823">
    <property type="entry name" value="PKS_PP"/>
    <property type="match status" value="2"/>
</dbReference>
<dbReference type="InterPro" id="IPR020802">
    <property type="entry name" value="TesA-like"/>
</dbReference>
<dbReference type="Gene3D" id="2.30.38.10">
    <property type="entry name" value="Luciferase, Domain 3"/>
    <property type="match status" value="1"/>
</dbReference>
<dbReference type="InterPro" id="IPR023213">
    <property type="entry name" value="CAT-like_dom_sf"/>
</dbReference>
<dbReference type="InterPro" id="IPR045851">
    <property type="entry name" value="AMP-bd_C_sf"/>
</dbReference>
<dbReference type="GO" id="GO:0072330">
    <property type="term" value="P:monocarboxylic acid biosynthetic process"/>
    <property type="evidence" value="ECO:0007669"/>
    <property type="project" value="UniProtKB-ARBA"/>
</dbReference>
<dbReference type="SUPFAM" id="SSF52777">
    <property type="entry name" value="CoA-dependent acyltransferases"/>
    <property type="match status" value="2"/>
</dbReference>
<dbReference type="InterPro" id="IPR001242">
    <property type="entry name" value="Condensation_dom"/>
</dbReference>
<dbReference type="Gene3D" id="3.30.300.30">
    <property type="match status" value="2"/>
</dbReference>
<dbReference type="FunFam" id="3.40.50.980:FF:000001">
    <property type="entry name" value="Non-ribosomal peptide synthetase"/>
    <property type="match status" value="1"/>
</dbReference>
<dbReference type="FunFam" id="3.30.300.30:FF:000010">
    <property type="entry name" value="Enterobactin synthetase component F"/>
    <property type="match status" value="1"/>
</dbReference>
<dbReference type="InterPro" id="IPR029058">
    <property type="entry name" value="AB_hydrolase_fold"/>
</dbReference>
<dbReference type="CDD" id="cd05930">
    <property type="entry name" value="A_NRPS"/>
    <property type="match status" value="1"/>
</dbReference>
<dbReference type="NCBIfam" id="TIGR01733">
    <property type="entry name" value="AA-adenyl-dom"/>
    <property type="match status" value="1"/>
</dbReference>
<dbReference type="GO" id="GO:0044550">
    <property type="term" value="P:secondary metabolite biosynthetic process"/>
    <property type="evidence" value="ECO:0007669"/>
    <property type="project" value="UniProtKB-ARBA"/>
</dbReference>
<dbReference type="InterPro" id="IPR009081">
    <property type="entry name" value="PP-bd_ACP"/>
</dbReference>
<dbReference type="Pfam" id="PF00501">
    <property type="entry name" value="AMP-binding"/>
    <property type="match status" value="1"/>
</dbReference>
<dbReference type="Gene3D" id="3.30.559.10">
    <property type="entry name" value="Chloramphenicol acetyltransferase-like domain"/>
    <property type="match status" value="1"/>
</dbReference>
<sequence>MLDVDQQLTLTIPFGGVGVSLEATCVWAAQGRVGVRVTSESARIAELARRVQSIAEERGFTPRALREYLAQRIPEYMVPSVVVPLDALPVTSNGKVDRKSLPEPRSEASAGLHAGVPRTPLEAALTRIWADVLDVAAVGPNDDFFALGGHSLLAIKVAARVRETLGVEMPIRMLLEARTPGALADRLELDGGRARLPRVERLTHPEGRVELSYGQERLWFISKLAPESTAYHGGFILRLVGELDEDRLEGAFSAVVARHEALRTGIVDEEGRPAGRVMAPKEVTLLRQEVADEPALRQRVSEELRRPFDLGVEPLFRTRLYRLGPEERALVVGVHHAAWDGWSAGVMLRELSAAYAGRELPPLEVQYGDFAAWQKRWLSEESLHEQLIRWKERLRGAPLVSSFPMDRPRGTVKSSVGKVVKFQIPNQVVDGIHRLSRVEGVTPFMVVLASFQVLLARTTGQRDVCVGTPIAGRRSAEVEGLIGFFVNMLVMRLNLEGEPTFLEVLSRVKEFALEAYADQDVPFERLVAALQPPRDTSTSPLFQVGVAWQNALTGARLELEGVKVEEIALDDVPAPYDLMLEIVEGEAERGLHGRLTYDAARYDRETIERLGTHFVTLLSAAVERPESGARHLPLLDPEERRRIVDGWNETARERPKAATAGECFEQRVAEGPARLALVSGAEEVTYREIDRRANRLARYLTRKGVGPEIRVGICLDRSSELIVAVLGVIKAGGAYVPLDPAYPRERLAWIVRDAGIEVVITKAEVWRAVGLDGSDVVRLDEDRLAIEKESEAPTPTRVGARNLAYIIYTSGSTGTPKGVMIEHGSLCNLIAREAEELALRPGKRVLQFASPSFDASVWELFGALGTGATLCLAPREALLPGPPLAETLRQLQVTTATLPPSALRLLSPDGAPSLELVVSAGEACSDDLISAWMAGRGFINAYGPTETTVCASLWHARSGDPSSIGTPLGNCRIYIVDAELEPVPVGVAGELVVGGAGVARGYLGRPTLTAERFVPDPFSRVPGERMYRTGDLARWRADGQIEYLGRIDDQLKIRAFRIEPGEIEAALREHPDVTDAAVVAREVTRGGEKQLVAYVVGQDGVASARGALRDFLRGRLPEHMVPSRFVSLPNLPLTPNGKVDRTALLRSEQRDEAAVPSSAARDAVELRLAALWEDLLGIRPSSPGENFFDAGGDSLSLVRLVFSISEQFGVALPLSQAHAQPTLEALAEGIRQHLDSSASGVSVHLPLAIPLRHGDGSQHPIFLVHPGMGEVVAYQELADALPPSRAVWGIRGHGLYGTERVAATLEEQARHYLGAVREVQPRGPYLLGGWSTGGVLAYEMARQLQAEREEVAWLGLMDTVTPDAPALQSIDTSRLPLEVILDIGKRFSLPVTARLAAASSLEEQRLELMQAAHTAGMSESLARFVIERVSGFFVDLHRLVHAYRPRDVFAGKMTLFRVAGANLGAGVLDAYGWQRLVASPPTIVAIPGDHMTMMSRPHVLALAEAIAVTLEHLAKSSV</sequence>
<dbReference type="FunFam" id="2.30.38.10:FF:000001">
    <property type="entry name" value="Non-ribosomal peptide synthetase PvdI"/>
    <property type="match status" value="1"/>
</dbReference>
<dbReference type="Gene3D" id="3.40.50.1820">
    <property type="entry name" value="alpha/beta hydrolase"/>
    <property type="match status" value="1"/>
</dbReference>
<dbReference type="Gene3D" id="1.10.1200.10">
    <property type="entry name" value="ACP-like"/>
    <property type="match status" value="2"/>
</dbReference>
<name>D3W8L4_9BACT</name>
<dbReference type="SUPFAM" id="SSF53474">
    <property type="entry name" value="alpha/beta-Hydrolases"/>
    <property type="match status" value="1"/>
</dbReference>
<dbReference type="PROSITE" id="PS00012">
    <property type="entry name" value="PHOSPHOPANTETHEINE"/>
    <property type="match status" value="2"/>
</dbReference>
<dbReference type="SUPFAM" id="SSF56801">
    <property type="entry name" value="Acetyl-CoA synthetase-like"/>
    <property type="match status" value="2"/>
</dbReference>
<dbReference type="PANTHER" id="PTHR45527">
    <property type="entry name" value="NONRIBOSOMAL PEPTIDE SYNTHETASE"/>
    <property type="match status" value="1"/>
</dbReference>
<dbReference type="GO" id="GO:0043041">
    <property type="term" value="P:amino acid activation for nonribosomal peptide biosynthetic process"/>
    <property type="evidence" value="ECO:0007669"/>
    <property type="project" value="TreeGrafter"/>
</dbReference>
<feature type="compositionally biased region" description="Basic and acidic residues" evidence="4">
    <location>
        <begin position="95"/>
        <end position="106"/>
    </location>
</feature>
<dbReference type="InterPro" id="IPR036736">
    <property type="entry name" value="ACP-like_sf"/>
</dbReference>
<dbReference type="Pfam" id="PF00550">
    <property type="entry name" value="PP-binding"/>
    <property type="match status" value="2"/>
</dbReference>
<dbReference type="SMART" id="SM00824">
    <property type="entry name" value="PKS_TE"/>
    <property type="match status" value="1"/>
</dbReference>
<dbReference type="CDD" id="cd19531">
    <property type="entry name" value="LCL_NRPS-like"/>
    <property type="match status" value="1"/>
</dbReference>
<dbReference type="InterPro" id="IPR006162">
    <property type="entry name" value="Ppantetheine_attach_site"/>
</dbReference>
<dbReference type="FunFam" id="1.10.1200.10:FF:000016">
    <property type="entry name" value="Non-ribosomal peptide synthase"/>
    <property type="match status" value="1"/>
</dbReference>
<dbReference type="GO" id="GO:0031177">
    <property type="term" value="F:phosphopantetheine binding"/>
    <property type="evidence" value="ECO:0007669"/>
    <property type="project" value="InterPro"/>
</dbReference>
<dbReference type="InterPro" id="IPR020845">
    <property type="entry name" value="AMP-binding_CS"/>
</dbReference>
<dbReference type="GO" id="GO:0003824">
    <property type="term" value="F:catalytic activity"/>
    <property type="evidence" value="ECO:0007669"/>
    <property type="project" value="InterPro"/>
</dbReference>
<evidence type="ECO:0000256" key="1">
    <source>
        <dbReference type="ARBA" id="ARBA00001957"/>
    </source>
</evidence>
<dbReference type="FunFam" id="3.40.50.12780:FF:000012">
    <property type="entry name" value="Non-ribosomal peptide synthetase"/>
    <property type="match status" value="1"/>
</dbReference>
<proteinExistence type="predicted"/>
<evidence type="ECO:0000259" key="5">
    <source>
        <dbReference type="PROSITE" id="PS50075"/>
    </source>
</evidence>
<evidence type="ECO:0000256" key="2">
    <source>
        <dbReference type="ARBA" id="ARBA00022450"/>
    </source>
</evidence>
<dbReference type="Pfam" id="PF00668">
    <property type="entry name" value="Condensation"/>
    <property type="match status" value="1"/>
</dbReference>
<dbReference type="InterPro" id="IPR025110">
    <property type="entry name" value="AMP-bd_C"/>
</dbReference>
<dbReference type="InterPro" id="IPR010071">
    <property type="entry name" value="AA_adenyl_dom"/>
</dbReference>
<evidence type="ECO:0000313" key="6">
    <source>
        <dbReference type="EMBL" id="ACX33963.1"/>
    </source>
</evidence>
<dbReference type="Pfam" id="PF00975">
    <property type="entry name" value="Thioesterase"/>
    <property type="match status" value="1"/>
</dbReference>
<dbReference type="Gene3D" id="3.40.50.980">
    <property type="match status" value="2"/>
</dbReference>
<keyword evidence="2" id="KW-0596">Phosphopantetheine</keyword>
<accession>D3W8L4</accession>